<comment type="subcellular location">
    <subcellularLocation>
        <location evidence="1">Cell membrane</location>
        <topology evidence="1">Lipid-anchor</topology>
        <orientation evidence="1">Cytoplasmic side</orientation>
    </subcellularLocation>
</comment>
<organism evidence="14">
    <name type="scientific">Theileria annulata</name>
    <dbReference type="NCBI Taxonomy" id="5874"/>
    <lineage>
        <taxon>Eukaryota</taxon>
        <taxon>Sar</taxon>
        <taxon>Alveolata</taxon>
        <taxon>Apicomplexa</taxon>
        <taxon>Aconoidasida</taxon>
        <taxon>Piroplasmida</taxon>
        <taxon>Theileriidae</taxon>
        <taxon>Theileria</taxon>
    </lineage>
</organism>
<dbReference type="NCBIfam" id="TIGR00231">
    <property type="entry name" value="small_GTP"/>
    <property type="match status" value="1"/>
</dbReference>
<evidence type="ECO:0000256" key="11">
    <source>
        <dbReference type="ARBA" id="ARBA00053444"/>
    </source>
</evidence>
<dbReference type="InterPro" id="IPR027417">
    <property type="entry name" value="P-loop_NTPase"/>
</dbReference>
<evidence type="ECO:0000256" key="7">
    <source>
        <dbReference type="ARBA" id="ARBA00023134"/>
    </source>
</evidence>
<dbReference type="SMART" id="SM00176">
    <property type="entry name" value="RAN"/>
    <property type="match status" value="1"/>
</dbReference>
<comment type="function">
    <text evidence="11">Protein transport. Probably involved in vesicular traffic from ER to Golgi.</text>
</comment>
<dbReference type="InterPro" id="IPR050227">
    <property type="entry name" value="Rab"/>
</dbReference>
<evidence type="ECO:0000256" key="2">
    <source>
        <dbReference type="ARBA" id="ARBA00006270"/>
    </source>
</evidence>
<dbReference type="Pfam" id="PF00071">
    <property type="entry name" value="Ras"/>
    <property type="match status" value="1"/>
</dbReference>
<dbReference type="InterPro" id="IPR001806">
    <property type="entry name" value="Small_GTPase"/>
</dbReference>
<dbReference type="VEuPathDB" id="PiroplasmaDB:TA18180"/>
<evidence type="ECO:0000313" key="14">
    <source>
        <dbReference type="EMBL" id="SVP93097.1"/>
    </source>
</evidence>
<evidence type="ECO:0000256" key="5">
    <source>
        <dbReference type="ARBA" id="ARBA00022741"/>
    </source>
</evidence>
<dbReference type="PROSITE" id="PS51420">
    <property type="entry name" value="RHO"/>
    <property type="match status" value="1"/>
</dbReference>
<dbReference type="AlphaFoldDB" id="A0A3B0MSF3"/>
<evidence type="ECO:0000256" key="9">
    <source>
        <dbReference type="ARBA" id="ARBA00023288"/>
    </source>
</evidence>
<evidence type="ECO:0000256" key="12">
    <source>
        <dbReference type="ARBA" id="ARBA00067099"/>
    </source>
</evidence>
<dbReference type="GO" id="GO:0005525">
    <property type="term" value="F:GTP binding"/>
    <property type="evidence" value="ECO:0007669"/>
    <property type="project" value="UniProtKB-KW"/>
</dbReference>
<dbReference type="GO" id="GO:0015031">
    <property type="term" value="P:protein transport"/>
    <property type="evidence" value="ECO:0007669"/>
    <property type="project" value="UniProtKB-KW"/>
</dbReference>
<dbReference type="GO" id="GO:0003924">
    <property type="term" value="F:GTPase activity"/>
    <property type="evidence" value="ECO:0007669"/>
    <property type="project" value="InterPro"/>
</dbReference>
<keyword evidence="7" id="KW-0342">GTP-binding</keyword>
<keyword evidence="10" id="KW-0636">Prenylation</keyword>
<dbReference type="SUPFAM" id="SSF52540">
    <property type="entry name" value="P-loop containing nucleoside triphosphate hydrolases"/>
    <property type="match status" value="1"/>
</dbReference>
<evidence type="ECO:0000256" key="6">
    <source>
        <dbReference type="ARBA" id="ARBA00022927"/>
    </source>
</evidence>
<keyword evidence="5" id="KW-0547">Nucleotide-binding</keyword>
<evidence type="ECO:0000256" key="13">
    <source>
        <dbReference type="ARBA" id="ARBA00081865"/>
    </source>
</evidence>
<dbReference type="FunFam" id="3.40.50.300:FF:001018">
    <property type="entry name" value="Rab family GTPase"/>
    <property type="match status" value="1"/>
</dbReference>
<dbReference type="SMART" id="SM00175">
    <property type="entry name" value="RAB"/>
    <property type="match status" value="1"/>
</dbReference>
<proteinExistence type="inferred from homology"/>
<evidence type="ECO:0000256" key="4">
    <source>
        <dbReference type="ARBA" id="ARBA00022475"/>
    </source>
</evidence>
<name>A0A3B0MSF3_THEAN</name>
<dbReference type="PROSITE" id="PS51421">
    <property type="entry name" value="RAS"/>
    <property type="match status" value="1"/>
</dbReference>
<keyword evidence="9" id="KW-0449">Lipoprotein</keyword>
<accession>A0A3B0MSF3</accession>
<dbReference type="SMART" id="SM00174">
    <property type="entry name" value="RHO"/>
    <property type="match status" value="1"/>
</dbReference>
<protein>
    <recommendedName>
        <fullName evidence="12">Ras-related protein Rab-1</fullName>
    </recommendedName>
    <alternativeName>
        <fullName evidence="13">Small GTP-binding protein rab1</fullName>
    </alternativeName>
</protein>
<dbReference type="SMART" id="SM00173">
    <property type="entry name" value="RAS"/>
    <property type="match status" value="1"/>
</dbReference>
<evidence type="ECO:0000256" key="10">
    <source>
        <dbReference type="ARBA" id="ARBA00023289"/>
    </source>
</evidence>
<dbReference type="PROSITE" id="PS51419">
    <property type="entry name" value="RAB"/>
    <property type="match status" value="1"/>
</dbReference>
<dbReference type="PANTHER" id="PTHR47977">
    <property type="entry name" value="RAS-RELATED PROTEIN RAB"/>
    <property type="match status" value="1"/>
</dbReference>
<keyword evidence="6" id="KW-0653">Protein transport</keyword>
<comment type="similarity">
    <text evidence="2">Belongs to the small GTPase superfamily. Rab family.</text>
</comment>
<keyword evidence="8" id="KW-0472">Membrane</keyword>
<dbReference type="EMBL" id="UIVS01000003">
    <property type="protein sequence ID" value="SVP93097.1"/>
    <property type="molecule type" value="Genomic_DNA"/>
</dbReference>
<dbReference type="GO" id="GO:0005886">
    <property type="term" value="C:plasma membrane"/>
    <property type="evidence" value="ECO:0007669"/>
    <property type="project" value="UniProtKB-SubCell"/>
</dbReference>
<evidence type="ECO:0000256" key="1">
    <source>
        <dbReference type="ARBA" id="ARBA00004342"/>
    </source>
</evidence>
<dbReference type="SMART" id="SM00177">
    <property type="entry name" value="ARF"/>
    <property type="match status" value="1"/>
</dbReference>
<keyword evidence="4" id="KW-1003">Cell membrane</keyword>
<dbReference type="Gene3D" id="3.40.50.300">
    <property type="entry name" value="P-loop containing nucleotide triphosphate hydrolases"/>
    <property type="match status" value="1"/>
</dbReference>
<evidence type="ECO:0000256" key="8">
    <source>
        <dbReference type="ARBA" id="ARBA00023136"/>
    </source>
</evidence>
<reference evidence="14" key="1">
    <citation type="submission" date="2018-07" db="EMBL/GenBank/DDBJ databases">
        <authorList>
            <person name="Quirk P.G."/>
            <person name="Krulwich T.A."/>
        </authorList>
    </citation>
    <scope>NUCLEOTIDE SEQUENCE</scope>
    <source>
        <strain evidence="14">Anand</strain>
    </source>
</reference>
<sequence length="220" mass="24490">MKEYDYLFKIIVIGDSGTGKSSLLLRFADNTYSESYMSTIGVDFKIKTVKIDNTTIKLQIWDTAGQERFRTITSTYYRGAHGIICVYDVTNKLSFDHITETWLQDIDKYATSNVCKLLIGNKIDLVDSRVVSADEAKHVAEQNNMNYIEASAKTDSNVEKAFTTIAKALKDKVTQYPSSAPTSTVNLSNASKVTTNRGISDSCQESSVFKKMNFSSGKCT</sequence>
<evidence type="ECO:0000256" key="3">
    <source>
        <dbReference type="ARBA" id="ARBA00022448"/>
    </source>
</evidence>
<dbReference type="EMBL" id="UIVT01000003">
    <property type="protein sequence ID" value="SVP93901.1"/>
    <property type="molecule type" value="Genomic_DNA"/>
</dbReference>
<dbReference type="PRINTS" id="PR00449">
    <property type="entry name" value="RASTRNSFRMNG"/>
</dbReference>
<dbReference type="InterPro" id="IPR005225">
    <property type="entry name" value="Small_GTP-bd"/>
</dbReference>
<keyword evidence="3" id="KW-0813">Transport</keyword>
<evidence type="ECO:0000313" key="15">
    <source>
        <dbReference type="EMBL" id="SVP93901.1"/>
    </source>
</evidence>
<gene>
    <name evidence="15" type="ORF">TAT_000289600</name>
    <name evidence="14" type="ORF">TAV_000289700</name>
</gene>